<feature type="compositionally biased region" description="Pro residues" evidence="1">
    <location>
        <begin position="55"/>
        <end position="68"/>
    </location>
</feature>
<keyword evidence="2" id="KW-0812">Transmembrane</keyword>
<dbReference type="Proteomes" id="UP000824300">
    <property type="component" value="Chromosome"/>
</dbReference>
<gene>
    <name evidence="4" type="ORF">K3162_07530</name>
</gene>
<feature type="compositionally biased region" description="Low complexity" evidence="1">
    <location>
        <begin position="42"/>
        <end position="54"/>
    </location>
</feature>
<feature type="compositionally biased region" description="Basic and acidic residues" evidence="1">
    <location>
        <begin position="123"/>
        <end position="132"/>
    </location>
</feature>
<organism evidence="4 5">
    <name type="scientific">Qipengyuania xiapuensis</name>
    <dbReference type="NCBI Taxonomy" id="2867236"/>
    <lineage>
        <taxon>Bacteria</taxon>
        <taxon>Pseudomonadati</taxon>
        <taxon>Pseudomonadota</taxon>
        <taxon>Alphaproteobacteria</taxon>
        <taxon>Sphingomonadales</taxon>
        <taxon>Erythrobacteraceae</taxon>
        <taxon>Qipengyuania</taxon>
    </lineage>
</organism>
<evidence type="ECO:0000313" key="5">
    <source>
        <dbReference type="Proteomes" id="UP000824300"/>
    </source>
</evidence>
<feature type="transmembrane region" description="Helical" evidence="2">
    <location>
        <begin position="145"/>
        <end position="164"/>
    </location>
</feature>
<proteinExistence type="predicted"/>
<keyword evidence="2" id="KW-0472">Membrane</keyword>
<feature type="domain" description="Zinc finger/thioredoxin putative" evidence="3">
    <location>
        <begin position="1"/>
        <end position="36"/>
    </location>
</feature>
<dbReference type="Pfam" id="PF13717">
    <property type="entry name" value="Zn_ribbon_4"/>
    <property type="match status" value="1"/>
</dbReference>
<evidence type="ECO:0000256" key="2">
    <source>
        <dbReference type="SAM" id="Phobius"/>
    </source>
</evidence>
<feature type="region of interest" description="Disordered" evidence="1">
    <location>
        <begin position="42"/>
        <end position="134"/>
    </location>
</feature>
<dbReference type="NCBIfam" id="TIGR02098">
    <property type="entry name" value="MJ0042_CXXC"/>
    <property type="match status" value="1"/>
</dbReference>
<dbReference type="InterPro" id="IPR011723">
    <property type="entry name" value="Znf/thioredoxin_put"/>
</dbReference>
<evidence type="ECO:0000256" key="1">
    <source>
        <dbReference type="SAM" id="MobiDB-lite"/>
    </source>
</evidence>
<dbReference type="EMBL" id="CP081296">
    <property type="protein sequence ID" value="QZD91427.1"/>
    <property type="molecule type" value="Genomic_DNA"/>
</dbReference>
<keyword evidence="2" id="KW-1133">Transmembrane helix</keyword>
<evidence type="ECO:0000259" key="3">
    <source>
        <dbReference type="Pfam" id="PF13717"/>
    </source>
</evidence>
<protein>
    <submittedName>
        <fullName evidence="4">Zinc-ribbon domain-containing protein</fullName>
    </submittedName>
</protein>
<evidence type="ECO:0000313" key="4">
    <source>
        <dbReference type="EMBL" id="QZD91427.1"/>
    </source>
</evidence>
<sequence length="280" mass="30856">MIIACPACSTRYVVPDSAIGVDGRTVRCAKCKHSWFQEGSSAEAVSESEAVAAPAPTPAPPPPPPPAPQAELAGEVAESQPVPTTSARESLPDFDETPPPSYDEPAHREPSFDAQPEEEPVHEDDLVSRFDRSPPFGPRRNTLKLWTWAAAIFALLAAGALFAMTRYGTPTWWPVEKPLFGEAQPDLQIAFPADQQRWRELENKTWMFTARIEVTNTAREARKLPPVLIVMLDQRERQVYSWVVQPPQPTLAPGETITIDEARTDVPRGAVYADVGWAPL</sequence>
<reference evidence="4 5" key="1">
    <citation type="submission" date="2021-08" db="EMBL/GenBank/DDBJ databases">
        <title>Comparative Genomics Analysis of the Genus Qipengyuania Reveals Extensive Genetic Diversity and Metabolic Versatility, Including the Description of Fifteen Novel Species.</title>
        <authorList>
            <person name="Liu Y."/>
        </authorList>
    </citation>
    <scope>NUCLEOTIDE SEQUENCE [LARGE SCALE GENOMIC DNA]</scope>
    <source>
        <strain evidence="4 5">1NDW3</strain>
    </source>
</reference>
<accession>A0ABX8ZQY1</accession>
<keyword evidence="5" id="KW-1185">Reference proteome</keyword>
<dbReference type="RefSeq" id="WP_221427133.1">
    <property type="nucleotide sequence ID" value="NZ_CP081296.1"/>
</dbReference>
<name>A0ABX8ZQY1_9SPHN</name>